<dbReference type="Gene3D" id="3.30.1330.230">
    <property type="match status" value="1"/>
</dbReference>
<reference evidence="2 3" key="1">
    <citation type="submission" date="2019-02" db="EMBL/GenBank/DDBJ databases">
        <authorList>
            <person name="Fomenkov A."/>
            <person name="Dubinina G."/>
            <person name="Grabovich M."/>
            <person name="Vincze T."/>
            <person name="Roberts R.J."/>
        </authorList>
    </citation>
    <scope>NUCLEOTIDE SEQUENCE [LARGE SCALE GENOMIC DNA]</scope>
    <source>
        <strain evidence="2 3">P</strain>
    </source>
</reference>
<dbReference type="RefSeq" id="WP_149569407.1">
    <property type="nucleotide sequence ID" value="NZ_CP035807.1"/>
</dbReference>
<dbReference type="PROSITE" id="PS51664">
    <property type="entry name" value="YCAO"/>
    <property type="match status" value="1"/>
</dbReference>
<dbReference type="OrthoDB" id="290036at2"/>
<dbReference type="PANTHER" id="PTHR37809">
    <property type="entry name" value="RIBOSOMAL PROTEIN S12 METHYLTHIOTRANSFERASE ACCESSORY FACTOR YCAO"/>
    <property type="match status" value="1"/>
</dbReference>
<protein>
    <recommendedName>
        <fullName evidence="1">YcaO domain-containing protein</fullName>
    </recommendedName>
</protein>
<dbReference type="EMBL" id="CP035807">
    <property type="protein sequence ID" value="QEN06173.1"/>
    <property type="molecule type" value="Genomic_DNA"/>
</dbReference>
<evidence type="ECO:0000313" key="2">
    <source>
        <dbReference type="EMBL" id="QEN06173.1"/>
    </source>
</evidence>
<dbReference type="NCBIfam" id="TIGR00702">
    <property type="entry name" value="YcaO-type kinase domain"/>
    <property type="match status" value="1"/>
</dbReference>
<dbReference type="Proteomes" id="UP000323824">
    <property type="component" value="Chromosome"/>
</dbReference>
<reference evidence="2 3" key="2">
    <citation type="submission" date="2019-09" db="EMBL/GenBank/DDBJ databases">
        <title>Complete Genome Sequence and Methylome Analysis of free living Spirochaetas.</title>
        <authorList>
            <person name="Leshcheva N."/>
            <person name="Mikheeva N."/>
        </authorList>
    </citation>
    <scope>NUCLEOTIDE SEQUENCE [LARGE SCALE GENOMIC DNA]</scope>
    <source>
        <strain evidence="2 3">P</strain>
    </source>
</reference>
<dbReference type="KEGG" id="sper:EW093_16260"/>
<dbReference type="InterPro" id="IPR003776">
    <property type="entry name" value="YcaO-like_dom"/>
</dbReference>
<proteinExistence type="predicted"/>
<keyword evidence="3" id="KW-1185">Reference proteome</keyword>
<gene>
    <name evidence="2" type="ORF">EW093_16260</name>
</gene>
<evidence type="ECO:0000313" key="3">
    <source>
        <dbReference type="Proteomes" id="UP000323824"/>
    </source>
</evidence>
<dbReference type="Pfam" id="PF02624">
    <property type="entry name" value="YcaO"/>
    <property type="match status" value="1"/>
</dbReference>
<organism evidence="2 3">
    <name type="scientific">Thiospirochaeta perfilievii</name>
    <dbReference type="NCBI Taxonomy" id="252967"/>
    <lineage>
        <taxon>Bacteria</taxon>
        <taxon>Pseudomonadati</taxon>
        <taxon>Spirochaetota</taxon>
        <taxon>Spirochaetia</taxon>
        <taxon>Spirochaetales</taxon>
        <taxon>Spirochaetaceae</taxon>
        <taxon>Thiospirochaeta</taxon>
    </lineage>
</organism>
<dbReference type="Gene3D" id="3.30.160.660">
    <property type="match status" value="1"/>
</dbReference>
<accession>A0A5C1QDM6</accession>
<dbReference type="AlphaFoldDB" id="A0A5C1QDM6"/>
<sequence>MANILGKYRDVLETITIVKGLLKSAGFDLEEKELIHQVENIWSVNLQDKDSPFYTNGKGSTKENCLASAYCEFLERLGTGFFFFDYALDHLGEEGWLYSPDEVRVPNDNNYKKSLLNKKLWKFYDPNNVLESNAFLDSGLCNKESIISLPFTHNKGGVVNFPVELLRNIYASNGLSAGNSEVETLVQGVSEAIERGVKNYIISEGLSLPDIDRSYLVENDFIDTINEIESFGFSVKVKDASLKGRFPVICVLLINLENGSVLSSFGSHPIVNVAIDRSLTELLQGRKLESFEGFSSLSNNYDQVADEANLESHFINSSGILHYNIVKPINEEFTLWQYDKNTSDLDFLNTVLKKEGYEYFYRTKQIGDMWVSQTIIPHLSEIYPVEDLEYEYKNSVGYIRSFLKRDLDNDILLENIEWFNCSYISGDTRIVEYLGISTDEEHLLHSLLADEVELLLYIQQKNVDKIKYILNYQIDLSLVDKRRLGFWSGLNLAILDNDFDTLSVLYTKEIIKDIEMAINGVIPRRLFPLILDDYSDLDKHKKISGVYKKYRKLLL</sequence>
<dbReference type="PANTHER" id="PTHR37809:SF1">
    <property type="entry name" value="RIBOSOMAL PROTEIN S12 METHYLTHIOTRANSFERASE ACCESSORY FACTOR YCAO"/>
    <property type="match status" value="1"/>
</dbReference>
<feature type="domain" description="YcaO" evidence="1">
    <location>
        <begin position="57"/>
        <end position="417"/>
    </location>
</feature>
<evidence type="ECO:0000259" key="1">
    <source>
        <dbReference type="PROSITE" id="PS51664"/>
    </source>
</evidence>
<name>A0A5C1QDM6_9SPIO</name>